<accession>A0A918VZ21</accession>
<sequence length="82" mass="9239">MAVREANHLVRERIELPVKYDGGKQTIRDSQGMIVCDIKGWIELDIDKTGDSHYIIGEKVAKLLNESGAYQSEDSFRESEVG</sequence>
<gene>
    <name evidence="1" type="ORF">GCM10007103_27180</name>
</gene>
<evidence type="ECO:0000313" key="1">
    <source>
        <dbReference type="EMBL" id="GHA44632.1"/>
    </source>
</evidence>
<reference evidence="1" key="2">
    <citation type="submission" date="2020-09" db="EMBL/GenBank/DDBJ databases">
        <authorList>
            <person name="Sun Q."/>
            <person name="Kim S."/>
        </authorList>
    </citation>
    <scope>NUCLEOTIDE SEQUENCE</scope>
    <source>
        <strain evidence="1">KCTC 12719</strain>
    </source>
</reference>
<organism evidence="1 2">
    <name type="scientific">Salinimicrobium marinum</name>
    <dbReference type="NCBI Taxonomy" id="680283"/>
    <lineage>
        <taxon>Bacteria</taxon>
        <taxon>Pseudomonadati</taxon>
        <taxon>Bacteroidota</taxon>
        <taxon>Flavobacteriia</taxon>
        <taxon>Flavobacteriales</taxon>
        <taxon>Flavobacteriaceae</taxon>
        <taxon>Salinimicrobium</taxon>
    </lineage>
</organism>
<evidence type="ECO:0000313" key="2">
    <source>
        <dbReference type="Proteomes" id="UP000610456"/>
    </source>
</evidence>
<keyword evidence="2" id="KW-1185">Reference proteome</keyword>
<name>A0A918VZ21_9FLAO</name>
<protein>
    <submittedName>
        <fullName evidence="1">Uncharacterized protein</fullName>
    </submittedName>
</protein>
<dbReference type="EMBL" id="BMXB01000013">
    <property type="protein sequence ID" value="GHA44632.1"/>
    <property type="molecule type" value="Genomic_DNA"/>
</dbReference>
<proteinExistence type="predicted"/>
<comment type="caution">
    <text evidence="1">The sequence shown here is derived from an EMBL/GenBank/DDBJ whole genome shotgun (WGS) entry which is preliminary data.</text>
</comment>
<dbReference type="RefSeq" id="WP_189605328.1">
    <property type="nucleotide sequence ID" value="NZ_BMXB01000013.1"/>
</dbReference>
<reference evidence="1" key="1">
    <citation type="journal article" date="2014" name="Int. J. Syst. Evol. Microbiol.">
        <title>Complete genome sequence of Corynebacterium casei LMG S-19264T (=DSM 44701T), isolated from a smear-ripened cheese.</title>
        <authorList>
            <consortium name="US DOE Joint Genome Institute (JGI-PGF)"/>
            <person name="Walter F."/>
            <person name="Albersmeier A."/>
            <person name="Kalinowski J."/>
            <person name="Ruckert C."/>
        </authorList>
    </citation>
    <scope>NUCLEOTIDE SEQUENCE</scope>
    <source>
        <strain evidence="1">KCTC 12719</strain>
    </source>
</reference>
<dbReference type="Proteomes" id="UP000610456">
    <property type="component" value="Unassembled WGS sequence"/>
</dbReference>
<dbReference type="AlphaFoldDB" id="A0A918VZ21"/>